<feature type="active site" evidence="5">
    <location>
        <position position="297"/>
    </location>
</feature>
<proteinExistence type="inferred from homology"/>
<dbReference type="Gene3D" id="3.40.605.10">
    <property type="entry name" value="Aldehyde Dehydrogenase, Chain A, domain 1"/>
    <property type="match status" value="1"/>
</dbReference>
<evidence type="ECO:0000256" key="3">
    <source>
        <dbReference type="ARBA" id="ARBA00023027"/>
    </source>
</evidence>
<dbReference type="InterPro" id="IPR015590">
    <property type="entry name" value="Aldehyde_DH_dom"/>
</dbReference>
<dbReference type="GO" id="GO:0006081">
    <property type="term" value="P:aldehyde metabolic process"/>
    <property type="evidence" value="ECO:0007669"/>
    <property type="project" value="InterPro"/>
</dbReference>
<evidence type="ECO:0000256" key="5">
    <source>
        <dbReference type="PIRSR" id="PIRSR036492-1"/>
    </source>
</evidence>
<dbReference type="FunFam" id="3.40.309.10:FF:000003">
    <property type="entry name" value="Aldehyde dehydrogenase"/>
    <property type="match status" value="1"/>
</dbReference>
<comment type="similarity">
    <text evidence="1 4">Belongs to the aldehyde dehydrogenase family.</text>
</comment>
<dbReference type="Pfam" id="PF00171">
    <property type="entry name" value="Aldedh"/>
    <property type="match status" value="1"/>
</dbReference>
<feature type="domain" description="Aldehyde dehydrogenase" evidence="7">
    <location>
        <begin position="33"/>
        <end position="483"/>
    </location>
</feature>
<dbReference type="InterPro" id="IPR016163">
    <property type="entry name" value="Ald_DH_C"/>
</dbReference>
<evidence type="ECO:0000256" key="4">
    <source>
        <dbReference type="PIRNR" id="PIRNR036492"/>
    </source>
</evidence>
<name>A0A7I5ED98_HAECO</name>
<evidence type="ECO:0000313" key="9">
    <source>
        <dbReference type="WBParaSite" id="HCON_00154660-00001"/>
    </source>
</evidence>
<dbReference type="OrthoDB" id="440325at2759"/>
<protein>
    <recommendedName>
        <fullName evidence="4">Aldehyde dehydrogenase</fullName>
    </recommendedName>
</protein>
<sequence length="550" mass="61520">MVDIEVQNSSRSSNPMTRTQGSVIVVDGHYNSVSSTSPCQDRSACGDWSEEETAMNYSEVVSRLRTYFRSGEPAKLEHRKEQLRNLRNLITENTDALCEGVQQDLRRLPQTTYILELASAIQEIDYILANLSEWCKPTMVQKTFATALDQPMIVREPLGVVLIMSPWNYPLTTLLLPLIPAIAAGNTVVIKPSEVSANTAAVYEKLFPKYFKPEYLSVINGGVPETTELLKERFDHILYTGCPPVGKIIMEAAAKHLTPVTLELGGKCPVVIEDDADIETTARRLVWGKWLNCGQTCLAPDYAMVSAAIKPKLIDAMRRAINEFYGSDIKASRDYSRIINQRHFDRLNSLLDSSKGTILFIGGERDRDDLFFPPVILDVKADDPFLHDEIFGPVLPVLTVKDLSEAIEYINEGEKPLAAYIFTRSDSKAKRFYMETSSGGVTINDVIMHITVDTLPFGGVGTSGMGRYRGRFGFDTFTHEKAVLKRGFFGESLLSSRYPPVSDAKLKQMNRLIGTRRALPSMFNWLSGIPVIVVSVIVGMFLQFFFTKKH</sequence>
<dbReference type="InterPro" id="IPR016161">
    <property type="entry name" value="Ald_DH/histidinol_DH"/>
</dbReference>
<dbReference type="InterPro" id="IPR012394">
    <property type="entry name" value="Aldehyde_DH_NAD(P)"/>
</dbReference>
<keyword evidence="6" id="KW-1133">Transmembrane helix</keyword>
<evidence type="ECO:0000256" key="2">
    <source>
        <dbReference type="ARBA" id="ARBA00023002"/>
    </source>
</evidence>
<evidence type="ECO:0000259" key="7">
    <source>
        <dbReference type="Pfam" id="PF00171"/>
    </source>
</evidence>
<dbReference type="PANTHER" id="PTHR43570:SF16">
    <property type="entry name" value="ALDEHYDE DEHYDROGENASE TYPE III, ISOFORM Q"/>
    <property type="match status" value="1"/>
</dbReference>
<dbReference type="InterPro" id="IPR016162">
    <property type="entry name" value="Ald_DH_N"/>
</dbReference>
<dbReference type="WBParaSite" id="HCON_00154660-00001">
    <property type="protein sequence ID" value="HCON_00154660-00001"/>
    <property type="gene ID" value="HCON_00154660"/>
</dbReference>
<dbReference type="GO" id="GO:0005737">
    <property type="term" value="C:cytoplasm"/>
    <property type="evidence" value="ECO:0007669"/>
    <property type="project" value="TreeGrafter"/>
</dbReference>
<evidence type="ECO:0000256" key="1">
    <source>
        <dbReference type="ARBA" id="ARBA00009986"/>
    </source>
</evidence>
<reference evidence="9" key="1">
    <citation type="submission" date="2020-12" db="UniProtKB">
        <authorList>
            <consortium name="WormBaseParasite"/>
        </authorList>
    </citation>
    <scope>IDENTIFICATION</scope>
    <source>
        <strain evidence="9">MHco3</strain>
    </source>
</reference>
<accession>A0A7I5ED98</accession>
<dbReference type="FunFam" id="3.40.605.10:FF:000004">
    <property type="entry name" value="Aldehyde dehydrogenase"/>
    <property type="match status" value="1"/>
</dbReference>
<dbReference type="PIRSF" id="PIRSF036492">
    <property type="entry name" value="ALDH"/>
    <property type="match status" value="1"/>
</dbReference>
<dbReference type="Proteomes" id="UP000025227">
    <property type="component" value="Unplaced"/>
</dbReference>
<dbReference type="Gene3D" id="3.40.309.10">
    <property type="entry name" value="Aldehyde Dehydrogenase, Chain A, domain 2"/>
    <property type="match status" value="1"/>
</dbReference>
<feature type="transmembrane region" description="Helical" evidence="6">
    <location>
        <begin position="525"/>
        <end position="546"/>
    </location>
</feature>
<keyword evidence="3" id="KW-0520">NAD</keyword>
<keyword evidence="6" id="KW-0472">Membrane</keyword>
<dbReference type="AlphaFoldDB" id="A0A7I5ED98"/>
<dbReference type="PANTHER" id="PTHR43570">
    <property type="entry name" value="ALDEHYDE DEHYDROGENASE"/>
    <property type="match status" value="1"/>
</dbReference>
<keyword evidence="6" id="KW-0812">Transmembrane</keyword>
<evidence type="ECO:0000313" key="8">
    <source>
        <dbReference type="Proteomes" id="UP000025227"/>
    </source>
</evidence>
<feature type="active site" evidence="5">
    <location>
        <position position="263"/>
    </location>
</feature>
<keyword evidence="2 4" id="KW-0560">Oxidoreductase</keyword>
<dbReference type="GO" id="GO:0004029">
    <property type="term" value="F:aldehyde dehydrogenase (NAD+) activity"/>
    <property type="evidence" value="ECO:0007669"/>
    <property type="project" value="TreeGrafter"/>
</dbReference>
<keyword evidence="8" id="KW-1185">Reference proteome</keyword>
<dbReference type="CDD" id="cd07087">
    <property type="entry name" value="ALDH_F3-13-14_CALDH-like"/>
    <property type="match status" value="1"/>
</dbReference>
<dbReference type="SUPFAM" id="SSF53720">
    <property type="entry name" value="ALDH-like"/>
    <property type="match status" value="1"/>
</dbReference>
<evidence type="ECO:0000256" key="6">
    <source>
        <dbReference type="SAM" id="Phobius"/>
    </source>
</evidence>
<organism evidence="8 9">
    <name type="scientific">Haemonchus contortus</name>
    <name type="common">Barber pole worm</name>
    <dbReference type="NCBI Taxonomy" id="6289"/>
    <lineage>
        <taxon>Eukaryota</taxon>
        <taxon>Metazoa</taxon>
        <taxon>Ecdysozoa</taxon>
        <taxon>Nematoda</taxon>
        <taxon>Chromadorea</taxon>
        <taxon>Rhabditida</taxon>
        <taxon>Rhabditina</taxon>
        <taxon>Rhabditomorpha</taxon>
        <taxon>Strongyloidea</taxon>
        <taxon>Trichostrongylidae</taxon>
        <taxon>Haemonchus</taxon>
    </lineage>
</organism>